<sequence length="264" mass="29927">MIIKPLSKRTNILFAFFLFTISSSWSQEKGKIDLFNQKNLDGWYTYIKGRGTNDDPKKVFTVANKKIRVSGEEWGCITSNEEFSDYKIIVEFKWGNETFAHRKTKAMDSGLLLHSIGKDGAAGGSWMYSIECNLIEGGTGDFIVVGDKTNDFSITSTVASQLQNGVPVFKPNGTPKTINYGRINWINRDPKWKDELGFRGEKDLEKKVGKWNKLICIAKKDSISIFLNGKLVNQAYQVKPSKGRIQIQSEGAEIFFRRIDIYPL</sequence>
<dbReference type="Proteomes" id="UP001597118">
    <property type="component" value="Unassembled WGS sequence"/>
</dbReference>
<reference evidence="3" key="1">
    <citation type="journal article" date="2019" name="Int. J. Syst. Evol. Microbiol.">
        <title>The Global Catalogue of Microorganisms (GCM) 10K type strain sequencing project: providing services to taxonomists for standard genome sequencing and annotation.</title>
        <authorList>
            <consortium name="The Broad Institute Genomics Platform"/>
            <consortium name="The Broad Institute Genome Sequencing Center for Infectious Disease"/>
            <person name="Wu L."/>
            <person name="Ma J."/>
        </authorList>
    </citation>
    <scope>NUCLEOTIDE SEQUENCE [LARGE SCALE GENOMIC DNA]</scope>
    <source>
        <strain evidence="3">CCUG 53762</strain>
    </source>
</reference>
<dbReference type="EMBL" id="JBHUDG010000045">
    <property type="protein sequence ID" value="MFD1631290.1"/>
    <property type="molecule type" value="Genomic_DNA"/>
</dbReference>
<evidence type="ECO:0000313" key="2">
    <source>
        <dbReference type="EMBL" id="MFD1631290.1"/>
    </source>
</evidence>
<name>A0ABW4IEZ4_9SPHI</name>
<dbReference type="Gene3D" id="2.60.120.560">
    <property type="entry name" value="Exo-inulinase, domain 1"/>
    <property type="match status" value="1"/>
</dbReference>
<dbReference type="RefSeq" id="WP_379663659.1">
    <property type="nucleotide sequence ID" value="NZ_JBHUDG010000045.1"/>
</dbReference>
<proteinExistence type="predicted"/>
<feature type="domain" description="3-keto-alpha-glucoside-1,2-lyase/3-keto-2-hydroxy-glucal hydratase" evidence="1">
    <location>
        <begin position="31"/>
        <end position="261"/>
    </location>
</feature>
<evidence type="ECO:0000259" key="1">
    <source>
        <dbReference type="Pfam" id="PF06439"/>
    </source>
</evidence>
<organism evidence="2 3">
    <name type="scientific">Pseudopedobacter beijingensis</name>
    <dbReference type="NCBI Taxonomy" id="1207056"/>
    <lineage>
        <taxon>Bacteria</taxon>
        <taxon>Pseudomonadati</taxon>
        <taxon>Bacteroidota</taxon>
        <taxon>Sphingobacteriia</taxon>
        <taxon>Sphingobacteriales</taxon>
        <taxon>Sphingobacteriaceae</taxon>
        <taxon>Pseudopedobacter</taxon>
    </lineage>
</organism>
<comment type="caution">
    <text evidence="2">The sequence shown here is derived from an EMBL/GenBank/DDBJ whole genome shotgun (WGS) entry which is preliminary data.</text>
</comment>
<accession>A0ABW4IEZ4</accession>
<evidence type="ECO:0000313" key="3">
    <source>
        <dbReference type="Proteomes" id="UP001597118"/>
    </source>
</evidence>
<dbReference type="InterPro" id="IPR010496">
    <property type="entry name" value="AL/BT2_dom"/>
</dbReference>
<gene>
    <name evidence="2" type="ORF">ACFSAH_15540</name>
</gene>
<keyword evidence="3" id="KW-1185">Reference proteome</keyword>
<dbReference type="Pfam" id="PF06439">
    <property type="entry name" value="3keto-disac_hyd"/>
    <property type="match status" value="1"/>
</dbReference>
<protein>
    <submittedName>
        <fullName evidence="2">DUF1080 domain-containing protein</fullName>
    </submittedName>
</protein>